<evidence type="ECO:0000313" key="2">
    <source>
        <dbReference type="Proteomes" id="UP000579523"/>
    </source>
</evidence>
<keyword evidence="2" id="KW-1185">Reference proteome</keyword>
<reference evidence="1 2" key="1">
    <citation type="submission" date="2020-08" db="EMBL/GenBank/DDBJ databases">
        <title>Genomic Encyclopedia of Type Strains, Phase III (KMG-III): the genomes of soil and plant-associated and newly described type strains.</title>
        <authorList>
            <person name="Whitman W."/>
        </authorList>
    </citation>
    <scope>NUCLEOTIDE SEQUENCE [LARGE SCALE GENOMIC DNA]</scope>
    <source>
        <strain evidence="1 2">CECT 3273</strain>
    </source>
</reference>
<organism evidence="1 2">
    <name type="scientific">Streptomyces griseomycini</name>
    <dbReference type="NCBI Taxonomy" id="66895"/>
    <lineage>
        <taxon>Bacteria</taxon>
        <taxon>Bacillati</taxon>
        <taxon>Actinomycetota</taxon>
        <taxon>Actinomycetes</taxon>
        <taxon>Kitasatosporales</taxon>
        <taxon>Streptomycetaceae</taxon>
        <taxon>Streptomyces</taxon>
    </lineage>
</organism>
<protein>
    <submittedName>
        <fullName evidence="1">Uncharacterized protein</fullName>
    </submittedName>
</protein>
<comment type="caution">
    <text evidence="1">The sequence shown here is derived from an EMBL/GenBank/DDBJ whole genome shotgun (WGS) entry which is preliminary data.</text>
</comment>
<dbReference type="Proteomes" id="UP000579523">
    <property type="component" value="Unassembled WGS sequence"/>
</dbReference>
<evidence type="ECO:0000313" key="1">
    <source>
        <dbReference type="EMBL" id="MBB4899277.1"/>
    </source>
</evidence>
<sequence length="157" mass="17166">MRPPHQEPEPILLRLLSVTDVTAGVGHCQSLVLLYGNDHQSRRSSVIPVRLTPQVIAEAAPAATGADQLETSTAHQAVVNASDQHPGRASKTRALHELLGMPTDEATVSITRGRLGRLSRLSRQGFLTRPGRDRYRKRSRRPLSWLESARPTAATLA</sequence>
<gene>
    <name evidence="1" type="ORF">FHS37_003337</name>
</gene>
<proteinExistence type="predicted"/>
<dbReference type="EMBL" id="JACHJI010000005">
    <property type="protein sequence ID" value="MBB4899277.1"/>
    <property type="molecule type" value="Genomic_DNA"/>
</dbReference>
<dbReference type="RefSeq" id="WP_184821810.1">
    <property type="nucleotide sequence ID" value="NZ_BMTK01000014.1"/>
</dbReference>
<dbReference type="AlphaFoldDB" id="A0A7W7LZN5"/>
<name>A0A7W7LZN5_9ACTN</name>
<accession>A0A7W7LZN5</accession>